<keyword evidence="2" id="KW-0833">Ubl conjugation pathway</keyword>
<dbReference type="Gene3D" id="1.25.10.10">
    <property type="entry name" value="Leucine-rich Repeat Variant"/>
    <property type="match status" value="1"/>
</dbReference>
<reference evidence="3 4" key="1">
    <citation type="submission" date="2020-08" db="EMBL/GenBank/DDBJ databases">
        <authorList>
            <person name="Newling K."/>
            <person name="Davey J."/>
            <person name="Forrester S."/>
        </authorList>
    </citation>
    <scope>NUCLEOTIDE SEQUENCE [LARGE SCALE GENOMIC DNA]</scope>
    <source>
        <strain evidence="4">Crithidia deanei Carvalho (ATCC PRA-265)</strain>
    </source>
</reference>
<sequence>MTRIIHSLEATAECKILCLGETGAVVKLDDNNSGKLLSGACNTDSESSRKAASAALSSAMRNPANFGLLVRCVERCAGGQKHGVPYLLRAVESAIKSCDQENRAKLPIEELLPVLCRIEYDVNYVEAVGSCIGEITAVSPTTFYTYLISCADWDKQDTGRLSLITGMRYALPHSPEITDSLLKAVNKCFSRYTSKDSIEERYALTRLLFVILDCAPGVLHRAEPTLTTGLLNELKEHKELITRMAKLDYKEDHGLPCRRAAYDCARRLITHKDTTLTPLFKGGEGHTRGF</sequence>
<accession>A0A7G2C7E5</accession>
<evidence type="ECO:0000313" key="3">
    <source>
        <dbReference type="EMBL" id="CAD2215375.1"/>
    </source>
</evidence>
<dbReference type="Proteomes" id="UP000515908">
    <property type="component" value="Chromosome 05"/>
</dbReference>
<keyword evidence="4" id="KW-1185">Reference proteome</keyword>
<evidence type="ECO:0000313" key="4">
    <source>
        <dbReference type="Proteomes" id="UP000515908"/>
    </source>
</evidence>
<dbReference type="GO" id="GO:0010265">
    <property type="term" value="P:SCF complex assembly"/>
    <property type="evidence" value="ECO:0007669"/>
    <property type="project" value="InterPro"/>
</dbReference>
<dbReference type="VEuPathDB" id="TriTrypDB:ADEAN_000283000"/>
<dbReference type="InterPro" id="IPR039852">
    <property type="entry name" value="CAND1/CAND2"/>
</dbReference>
<dbReference type="EMBL" id="LR877149">
    <property type="protein sequence ID" value="CAD2215375.1"/>
    <property type="molecule type" value="Genomic_DNA"/>
</dbReference>
<name>A0A7G2C7E5_9TRYP</name>
<dbReference type="InterPro" id="IPR016024">
    <property type="entry name" value="ARM-type_fold"/>
</dbReference>
<gene>
    <name evidence="3" type="ORF">ADEAN_000283000</name>
</gene>
<protein>
    <submittedName>
        <fullName evidence="3">Uncharacterized protein</fullName>
    </submittedName>
</protein>
<dbReference type="InterPro" id="IPR011989">
    <property type="entry name" value="ARM-like"/>
</dbReference>
<organism evidence="3 4">
    <name type="scientific">Angomonas deanei</name>
    <dbReference type="NCBI Taxonomy" id="59799"/>
    <lineage>
        <taxon>Eukaryota</taxon>
        <taxon>Discoba</taxon>
        <taxon>Euglenozoa</taxon>
        <taxon>Kinetoplastea</taxon>
        <taxon>Metakinetoplastina</taxon>
        <taxon>Trypanosomatida</taxon>
        <taxon>Trypanosomatidae</taxon>
        <taxon>Strigomonadinae</taxon>
        <taxon>Angomonas</taxon>
    </lineage>
</organism>
<keyword evidence="1" id="KW-0677">Repeat</keyword>
<dbReference type="PANTHER" id="PTHR12696">
    <property type="entry name" value="TIP120"/>
    <property type="match status" value="1"/>
</dbReference>
<dbReference type="SUPFAM" id="SSF48371">
    <property type="entry name" value="ARM repeat"/>
    <property type="match status" value="1"/>
</dbReference>
<proteinExistence type="predicted"/>
<evidence type="ECO:0000256" key="1">
    <source>
        <dbReference type="ARBA" id="ARBA00022737"/>
    </source>
</evidence>
<evidence type="ECO:0000256" key="2">
    <source>
        <dbReference type="ARBA" id="ARBA00022786"/>
    </source>
</evidence>
<dbReference type="AlphaFoldDB" id="A0A7G2C7E5"/>